<evidence type="ECO:0000256" key="2">
    <source>
        <dbReference type="ARBA" id="ARBA00022670"/>
    </source>
</evidence>
<dbReference type="PROSITE" id="PS00138">
    <property type="entry name" value="SUBTILASE_SER"/>
    <property type="match status" value="1"/>
</dbReference>
<sequence>MAATDEPATDGNSVLDLLRPKATGGLVVSFAERAGRDEVSALENAIGSGVRSVGLSDAAEINALDSEPALVFEELGVAFVSERFGLEATSSIRAKLMDTECVQNVRPEFYMFAIETFGDTAEATWGVRAVGALDSPQRIEERGEGIRLAVLDTGLDLTHPDFAGRNIVQRSFVPGQGVQDGHGHGTHCAGTAAGGRAAQSQFRYGIASNAELYVGKVLNNAGSGRERDIIAGMIWAIQQRCAVVSMSLGRPVQPGEEPAPEYERIGRLALQQGSLLIAAAGNESSRRYGFIAPVGAPANAPSIMAVAAVDQSLEVAEFSCGAINPGGGEIDIAGPGVGILSATPQPELYRKMQGTSMACPHVAGVAALWAETDPELRGQALWDKLTGTARGLDAPARDVGAGLVQAPQGQAGV</sequence>
<dbReference type="PRINTS" id="PR00723">
    <property type="entry name" value="SUBTILISIN"/>
</dbReference>
<organism evidence="7 8">
    <name type="scientific">Afifella marina DSM 2698</name>
    <dbReference type="NCBI Taxonomy" id="1120955"/>
    <lineage>
        <taxon>Bacteria</taxon>
        <taxon>Pseudomonadati</taxon>
        <taxon>Pseudomonadota</taxon>
        <taxon>Alphaproteobacteria</taxon>
        <taxon>Hyphomicrobiales</taxon>
        <taxon>Afifellaceae</taxon>
        <taxon>Afifella</taxon>
    </lineage>
</organism>
<keyword evidence="8" id="KW-1185">Reference proteome</keyword>
<feature type="active site" description="Charge relay system" evidence="5">
    <location>
        <position position="356"/>
    </location>
</feature>
<protein>
    <submittedName>
        <fullName evidence="7">Subtilase family protein</fullName>
    </submittedName>
</protein>
<dbReference type="SUPFAM" id="SSF52743">
    <property type="entry name" value="Subtilisin-like"/>
    <property type="match status" value="1"/>
</dbReference>
<dbReference type="RefSeq" id="WP_092811109.1">
    <property type="nucleotide sequence ID" value="NZ_FMVW01000002.1"/>
</dbReference>
<proteinExistence type="inferred from homology"/>
<dbReference type="InterPro" id="IPR015500">
    <property type="entry name" value="Peptidase_S8_subtilisin-rel"/>
</dbReference>
<dbReference type="PROSITE" id="PS00137">
    <property type="entry name" value="SUBTILASE_HIS"/>
    <property type="match status" value="1"/>
</dbReference>
<name>A0A1G5N527_AFIMA</name>
<dbReference type="OrthoDB" id="9816306at2"/>
<dbReference type="GO" id="GO:0004252">
    <property type="term" value="F:serine-type endopeptidase activity"/>
    <property type="evidence" value="ECO:0007669"/>
    <property type="project" value="UniProtKB-UniRule"/>
</dbReference>
<dbReference type="GO" id="GO:0006508">
    <property type="term" value="P:proteolysis"/>
    <property type="evidence" value="ECO:0007669"/>
    <property type="project" value="UniProtKB-KW"/>
</dbReference>
<dbReference type="InterPro" id="IPR000209">
    <property type="entry name" value="Peptidase_S8/S53_dom"/>
</dbReference>
<dbReference type="EMBL" id="FMVW01000002">
    <property type="protein sequence ID" value="SCZ32264.1"/>
    <property type="molecule type" value="Genomic_DNA"/>
</dbReference>
<evidence type="ECO:0000256" key="4">
    <source>
        <dbReference type="ARBA" id="ARBA00022825"/>
    </source>
</evidence>
<dbReference type="AlphaFoldDB" id="A0A1G5N527"/>
<feature type="domain" description="Peptidase S8/S53" evidence="6">
    <location>
        <begin position="143"/>
        <end position="402"/>
    </location>
</feature>
<keyword evidence="2 5" id="KW-0645">Protease</keyword>
<keyword evidence="4 5" id="KW-0720">Serine protease</keyword>
<dbReference type="InterPro" id="IPR036852">
    <property type="entry name" value="Peptidase_S8/S53_dom_sf"/>
</dbReference>
<dbReference type="PANTHER" id="PTHR43806:SF11">
    <property type="entry name" value="CEREVISIN-RELATED"/>
    <property type="match status" value="1"/>
</dbReference>
<evidence type="ECO:0000313" key="7">
    <source>
        <dbReference type="EMBL" id="SCZ32264.1"/>
    </source>
</evidence>
<dbReference type="Gene3D" id="3.40.50.200">
    <property type="entry name" value="Peptidase S8/S53 domain"/>
    <property type="match status" value="1"/>
</dbReference>
<dbReference type="Proteomes" id="UP000199347">
    <property type="component" value="Unassembled WGS sequence"/>
</dbReference>
<accession>A0A1G5N527</accession>
<dbReference type="InterPro" id="IPR022398">
    <property type="entry name" value="Peptidase_S8_His-AS"/>
</dbReference>
<reference evidence="7 8" key="1">
    <citation type="submission" date="2016-10" db="EMBL/GenBank/DDBJ databases">
        <authorList>
            <person name="de Groot N.N."/>
        </authorList>
    </citation>
    <scope>NUCLEOTIDE SEQUENCE [LARGE SCALE GENOMIC DNA]</scope>
    <source>
        <strain evidence="7 8">DSM 2698</strain>
    </source>
</reference>
<dbReference type="PANTHER" id="PTHR43806">
    <property type="entry name" value="PEPTIDASE S8"/>
    <property type="match status" value="1"/>
</dbReference>
<dbReference type="PROSITE" id="PS51892">
    <property type="entry name" value="SUBTILASE"/>
    <property type="match status" value="1"/>
</dbReference>
<keyword evidence="3 5" id="KW-0378">Hydrolase</keyword>
<gene>
    <name evidence="7" type="ORF">SAMN03080610_01498</name>
</gene>
<evidence type="ECO:0000256" key="1">
    <source>
        <dbReference type="ARBA" id="ARBA00011073"/>
    </source>
</evidence>
<feature type="active site" description="Charge relay system" evidence="5">
    <location>
        <position position="152"/>
    </location>
</feature>
<evidence type="ECO:0000256" key="5">
    <source>
        <dbReference type="PROSITE-ProRule" id="PRU01240"/>
    </source>
</evidence>
<dbReference type="STRING" id="1120955.SAMN03080610_01498"/>
<evidence type="ECO:0000313" key="8">
    <source>
        <dbReference type="Proteomes" id="UP000199347"/>
    </source>
</evidence>
<dbReference type="InterPro" id="IPR050131">
    <property type="entry name" value="Peptidase_S8_subtilisin-like"/>
</dbReference>
<evidence type="ECO:0000256" key="3">
    <source>
        <dbReference type="ARBA" id="ARBA00022801"/>
    </source>
</evidence>
<evidence type="ECO:0000259" key="6">
    <source>
        <dbReference type="Pfam" id="PF00082"/>
    </source>
</evidence>
<dbReference type="Pfam" id="PF00082">
    <property type="entry name" value="Peptidase_S8"/>
    <property type="match status" value="1"/>
</dbReference>
<dbReference type="InterPro" id="IPR023828">
    <property type="entry name" value="Peptidase_S8_Ser-AS"/>
</dbReference>
<feature type="active site" description="Charge relay system" evidence="5">
    <location>
        <position position="184"/>
    </location>
</feature>
<comment type="similarity">
    <text evidence="1 5">Belongs to the peptidase S8 family.</text>
</comment>